<dbReference type="SUPFAM" id="SSF53474">
    <property type="entry name" value="alpha/beta-Hydrolases"/>
    <property type="match status" value="1"/>
</dbReference>
<dbReference type="Proteomes" id="UP001610432">
    <property type="component" value="Unassembled WGS sequence"/>
</dbReference>
<dbReference type="GeneID" id="98142498"/>
<proteinExistence type="predicted"/>
<dbReference type="InterPro" id="IPR029058">
    <property type="entry name" value="AB_hydrolase_fold"/>
</dbReference>
<dbReference type="PANTHER" id="PTHR43798">
    <property type="entry name" value="MONOACYLGLYCEROL LIPASE"/>
    <property type="match status" value="1"/>
</dbReference>
<dbReference type="GO" id="GO:0016787">
    <property type="term" value="F:hydrolase activity"/>
    <property type="evidence" value="ECO:0007669"/>
    <property type="project" value="UniProtKB-KW"/>
</dbReference>
<evidence type="ECO:0000259" key="1">
    <source>
        <dbReference type="Pfam" id="PF12697"/>
    </source>
</evidence>
<evidence type="ECO:0000313" key="3">
    <source>
        <dbReference type="Proteomes" id="UP001610432"/>
    </source>
</evidence>
<dbReference type="EMBL" id="JBFXLQ010000083">
    <property type="protein sequence ID" value="KAL2860818.1"/>
    <property type="molecule type" value="Genomic_DNA"/>
</dbReference>
<gene>
    <name evidence="2" type="ORF">BJX67DRAFT_326491</name>
</gene>
<dbReference type="Gene3D" id="3.40.50.1820">
    <property type="entry name" value="alpha/beta hydrolase"/>
    <property type="match status" value="1"/>
</dbReference>
<dbReference type="RefSeq" id="XP_070880712.1">
    <property type="nucleotide sequence ID" value="XM_071027426.1"/>
</dbReference>
<keyword evidence="3" id="KW-1185">Reference proteome</keyword>
<keyword evidence="2" id="KW-0378">Hydrolase</keyword>
<comment type="caution">
    <text evidence="2">The sequence shown here is derived from an EMBL/GenBank/DDBJ whole genome shotgun (WGS) entry which is preliminary data.</text>
</comment>
<feature type="domain" description="AB hydrolase-1" evidence="1">
    <location>
        <begin position="35"/>
        <end position="301"/>
    </location>
</feature>
<evidence type="ECO:0000313" key="2">
    <source>
        <dbReference type="EMBL" id="KAL2860818.1"/>
    </source>
</evidence>
<sequence length="321" mass="35349">MEPRSASAGQMLSIGTHSLSLSLSGPVRSPPEPIVVIIPGAGDVAASYVALERLLRLFTQTLLYDRTGLGRSERRPAADPAQSSAVTAAEELHALLAAANITPPFLLVGHSYGGIVAREFLHLYPDLVAGMVLCDAATERSSDLLTFPDPNIVAVTGDLNYARVTGLREETVLSDEEWRVRAREIYASVVTAQAEAASFVEVCQTLKAKKQYENRALGQRPLSVIRANGVRDYERIYEKGIEAGNGSVEQRRAFRELLDRWEGIDRELQEEQLLLSTTTRLVRLEDCGHNVHLVRPDVLAEEIRWVRDRIADPLSRSSGLL</sequence>
<dbReference type="PANTHER" id="PTHR43798:SF33">
    <property type="entry name" value="HYDROLASE, PUTATIVE (AFU_ORTHOLOGUE AFUA_2G14860)-RELATED"/>
    <property type="match status" value="1"/>
</dbReference>
<name>A0ABR4LBF4_9EURO</name>
<dbReference type="InterPro" id="IPR000073">
    <property type="entry name" value="AB_hydrolase_1"/>
</dbReference>
<accession>A0ABR4LBF4</accession>
<dbReference type="InterPro" id="IPR050266">
    <property type="entry name" value="AB_hydrolase_sf"/>
</dbReference>
<reference evidence="2 3" key="1">
    <citation type="submission" date="2024-07" db="EMBL/GenBank/DDBJ databases">
        <title>Section-level genome sequencing and comparative genomics of Aspergillus sections Usti and Cavernicolus.</title>
        <authorList>
            <consortium name="Lawrence Berkeley National Laboratory"/>
            <person name="Nybo J.L."/>
            <person name="Vesth T.C."/>
            <person name="Theobald S."/>
            <person name="Frisvad J.C."/>
            <person name="Larsen T.O."/>
            <person name="Kjaerboelling I."/>
            <person name="Rothschild-Mancinelli K."/>
            <person name="Lyhne E.K."/>
            <person name="Kogle M.E."/>
            <person name="Barry K."/>
            <person name="Clum A."/>
            <person name="Na H."/>
            <person name="Ledsgaard L."/>
            <person name="Lin J."/>
            <person name="Lipzen A."/>
            <person name="Kuo A."/>
            <person name="Riley R."/>
            <person name="Mondo S."/>
            <person name="Labutti K."/>
            <person name="Haridas S."/>
            <person name="Pangalinan J."/>
            <person name="Salamov A.A."/>
            <person name="Simmons B.A."/>
            <person name="Magnuson J.K."/>
            <person name="Chen J."/>
            <person name="Drula E."/>
            <person name="Henrissat B."/>
            <person name="Wiebenga A."/>
            <person name="Lubbers R.J."/>
            <person name="Gomes A.C."/>
            <person name="Macurrencykelacurrency M.R."/>
            <person name="Stajich J."/>
            <person name="Grigoriev I.V."/>
            <person name="Mortensen U.H."/>
            <person name="De Vries R.P."/>
            <person name="Baker S.E."/>
            <person name="Andersen M.R."/>
        </authorList>
    </citation>
    <scope>NUCLEOTIDE SEQUENCE [LARGE SCALE GENOMIC DNA]</scope>
    <source>
        <strain evidence="2 3">CBS 449.75</strain>
    </source>
</reference>
<dbReference type="Pfam" id="PF12697">
    <property type="entry name" value="Abhydrolase_6"/>
    <property type="match status" value="1"/>
</dbReference>
<protein>
    <submittedName>
        <fullName evidence="2">Alpha/Beta hydrolase protein</fullName>
    </submittedName>
</protein>
<organism evidence="2 3">
    <name type="scientific">Aspergillus lucknowensis</name>
    <dbReference type="NCBI Taxonomy" id="176173"/>
    <lineage>
        <taxon>Eukaryota</taxon>
        <taxon>Fungi</taxon>
        <taxon>Dikarya</taxon>
        <taxon>Ascomycota</taxon>
        <taxon>Pezizomycotina</taxon>
        <taxon>Eurotiomycetes</taxon>
        <taxon>Eurotiomycetidae</taxon>
        <taxon>Eurotiales</taxon>
        <taxon>Aspergillaceae</taxon>
        <taxon>Aspergillus</taxon>
        <taxon>Aspergillus subgen. Nidulantes</taxon>
    </lineage>
</organism>